<evidence type="ECO:0000313" key="1">
    <source>
        <dbReference type="EMBL" id="MCU6685461.1"/>
    </source>
</evidence>
<evidence type="ECO:0000313" key="2">
    <source>
        <dbReference type="Proteomes" id="UP001652431"/>
    </source>
</evidence>
<gene>
    <name evidence="1" type="ORF">OCV99_02640</name>
</gene>
<accession>A0ABT2RJH9</accession>
<protein>
    <submittedName>
        <fullName evidence="1">Uncharacterized protein</fullName>
    </submittedName>
</protein>
<proteinExistence type="predicted"/>
<organism evidence="1 2">
    <name type="scientific">Dorea acetigenes</name>
    <dbReference type="NCBI Taxonomy" id="2981787"/>
    <lineage>
        <taxon>Bacteria</taxon>
        <taxon>Bacillati</taxon>
        <taxon>Bacillota</taxon>
        <taxon>Clostridia</taxon>
        <taxon>Lachnospirales</taxon>
        <taxon>Lachnospiraceae</taxon>
        <taxon>Dorea</taxon>
    </lineage>
</organism>
<dbReference type="EMBL" id="JAOQJU010000002">
    <property type="protein sequence ID" value="MCU6685461.1"/>
    <property type="molecule type" value="Genomic_DNA"/>
</dbReference>
<comment type="caution">
    <text evidence="1">The sequence shown here is derived from an EMBL/GenBank/DDBJ whole genome shotgun (WGS) entry which is preliminary data.</text>
</comment>
<dbReference type="RefSeq" id="WP_158367882.1">
    <property type="nucleotide sequence ID" value="NZ_JAOQJU010000002.1"/>
</dbReference>
<reference evidence="1 2" key="1">
    <citation type="journal article" date="2021" name="ISME Commun">
        <title>Automated analysis of genomic sequences facilitates high-throughput and comprehensive description of bacteria.</title>
        <authorList>
            <person name="Hitch T.C.A."/>
        </authorList>
    </citation>
    <scope>NUCLEOTIDE SEQUENCE [LARGE SCALE GENOMIC DNA]</scope>
    <source>
        <strain evidence="1 2">Sanger_03</strain>
    </source>
</reference>
<sequence>MNDSEKRRKQLLNQTKNLYSDYRTPPAVHPRYANTYASLYREADGEDEVPGTLGLRILLCVLLFAAFVTLDYQGEKIADVSSSQIVDVIETDYAGIDSVL</sequence>
<name>A0ABT2RJH9_9FIRM</name>
<keyword evidence="2" id="KW-1185">Reference proteome</keyword>
<dbReference type="Proteomes" id="UP001652431">
    <property type="component" value="Unassembled WGS sequence"/>
</dbReference>